<evidence type="ECO:0000313" key="7">
    <source>
        <dbReference type="EMBL" id="CAB9520941.1"/>
    </source>
</evidence>
<reference evidence="7" key="1">
    <citation type="submission" date="2020-06" db="EMBL/GenBank/DDBJ databases">
        <authorList>
            <consortium name="Plant Systems Biology data submission"/>
        </authorList>
    </citation>
    <scope>NUCLEOTIDE SEQUENCE</scope>
    <source>
        <strain evidence="7">D6</strain>
    </source>
</reference>
<gene>
    <name evidence="7" type="ORF">SEMRO_1148_G246490.1</name>
</gene>
<sequence>MAHSSCGKGKRQPHQSDVLPRSKMKVYFYLSTVASLTVLSGFHVIPVTAFVVPSSSFSQQALTNANAISNAQTALSLKSLKKLTISSSPVLRQSFRKQNLKTTALWESTTSSLDQDLPVPQDQPSAQMVKFRKYAQAFCNLFPIWTLLTAGTALARPSTFLSIPASTFPAQIGMLMLCMGISLKPSDFKRVAQRPAAVLLAFLGCYGVMPGLAFAIGKIMGLSPPLAAGLVLVSCINGAQASNLCTYIGQGDLALSVLMTTMTTIGAIVMTPLMGKLLLGTVVPVNAQAIALSTIQVVLAPILVGMTFNAKFPNVVQKILPFSPILGVLITCLLVGVSVAGCAGPIMSAGFQLQASAALLHALGGVAGYFLTKPFYGEDICRTFAIEFAMKSSAFGYLLATLHFSEFAVRVPAAVSIVWMTLIGSSMAVASRFFPPAECVVPDEE</sequence>
<keyword evidence="5 6" id="KW-0472">Membrane</keyword>
<dbReference type="Proteomes" id="UP001153069">
    <property type="component" value="Unassembled WGS sequence"/>
</dbReference>
<dbReference type="PANTHER" id="PTHR10361:SF30">
    <property type="entry name" value="SODIUM_METABOLITE COTRANSPORTER BASS6, CHLOROPLASTIC-RELATED"/>
    <property type="match status" value="1"/>
</dbReference>
<evidence type="ECO:0000256" key="2">
    <source>
        <dbReference type="ARBA" id="ARBA00006528"/>
    </source>
</evidence>
<dbReference type="Gene3D" id="1.20.1530.20">
    <property type="match status" value="1"/>
</dbReference>
<comment type="subcellular location">
    <subcellularLocation>
        <location evidence="1">Membrane</location>
        <topology evidence="1">Multi-pass membrane protein</topology>
    </subcellularLocation>
</comment>
<keyword evidence="3 6" id="KW-0812">Transmembrane</keyword>
<dbReference type="PANTHER" id="PTHR10361">
    <property type="entry name" value="SODIUM-BILE ACID COTRANSPORTER"/>
    <property type="match status" value="1"/>
</dbReference>
<feature type="transmembrane region" description="Helical" evidence="6">
    <location>
        <begin position="287"/>
        <end position="310"/>
    </location>
</feature>
<feature type="transmembrane region" description="Helical" evidence="6">
    <location>
        <begin position="322"/>
        <end position="347"/>
    </location>
</feature>
<feature type="transmembrane region" description="Helical" evidence="6">
    <location>
        <begin position="353"/>
        <end position="372"/>
    </location>
</feature>
<feature type="transmembrane region" description="Helical" evidence="6">
    <location>
        <begin position="411"/>
        <end position="430"/>
    </location>
</feature>
<dbReference type="InterPro" id="IPR002657">
    <property type="entry name" value="BilAc:Na_symport/Acr3"/>
</dbReference>
<dbReference type="InterPro" id="IPR004710">
    <property type="entry name" value="Bilac:Na_transpt"/>
</dbReference>
<feature type="transmembrane region" description="Helical" evidence="6">
    <location>
        <begin position="253"/>
        <end position="275"/>
    </location>
</feature>
<feature type="transmembrane region" description="Helical" evidence="6">
    <location>
        <begin position="26"/>
        <end position="52"/>
    </location>
</feature>
<evidence type="ECO:0000256" key="6">
    <source>
        <dbReference type="SAM" id="Phobius"/>
    </source>
</evidence>
<proteinExistence type="inferred from homology"/>
<accession>A0A9N8EGC2</accession>
<keyword evidence="4 6" id="KW-1133">Transmembrane helix</keyword>
<dbReference type="EMBL" id="CAICTM010001146">
    <property type="protein sequence ID" value="CAB9520941.1"/>
    <property type="molecule type" value="Genomic_DNA"/>
</dbReference>
<comment type="caution">
    <text evidence="7">The sequence shown here is derived from an EMBL/GenBank/DDBJ whole genome shotgun (WGS) entry which is preliminary data.</text>
</comment>
<protein>
    <submittedName>
        <fullName evidence="7">Sodium/pyruvate cotransporter BASS2, chloroplastic</fullName>
    </submittedName>
</protein>
<dbReference type="InterPro" id="IPR038770">
    <property type="entry name" value="Na+/solute_symporter_sf"/>
</dbReference>
<feature type="transmembrane region" description="Helical" evidence="6">
    <location>
        <begin position="222"/>
        <end position="241"/>
    </location>
</feature>
<feature type="transmembrane region" description="Helical" evidence="6">
    <location>
        <begin position="161"/>
        <end position="183"/>
    </location>
</feature>
<evidence type="ECO:0000256" key="4">
    <source>
        <dbReference type="ARBA" id="ARBA00022989"/>
    </source>
</evidence>
<name>A0A9N8EGC2_9STRA</name>
<dbReference type="OrthoDB" id="203097at2759"/>
<evidence type="ECO:0000256" key="5">
    <source>
        <dbReference type="ARBA" id="ARBA00023136"/>
    </source>
</evidence>
<dbReference type="GO" id="GO:0016020">
    <property type="term" value="C:membrane"/>
    <property type="evidence" value="ECO:0007669"/>
    <property type="project" value="UniProtKB-SubCell"/>
</dbReference>
<evidence type="ECO:0000313" key="8">
    <source>
        <dbReference type="Proteomes" id="UP001153069"/>
    </source>
</evidence>
<organism evidence="7 8">
    <name type="scientific">Seminavis robusta</name>
    <dbReference type="NCBI Taxonomy" id="568900"/>
    <lineage>
        <taxon>Eukaryota</taxon>
        <taxon>Sar</taxon>
        <taxon>Stramenopiles</taxon>
        <taxon>Ochrophyta</taxon>
        <taxon>Bacillariophyta</taxon>
        <taxon>Bacillariophyceae</taxon>
        <taxon>Bacillariophycidae</taxon>
        <taxon>Naviculales</taxon>
        <taxon>Naviculaceae</taxon>
        <taxon>Seminavis</taxon>
    </lineage>
</organism>
<evidence type="ECO:0000256" key="3">
    <source>
        <dbReference type="ARBA" id="ARBA00022692"/>
    </source>
</evidence>
<dbReference type="Pfam" id="PF01758">
    <property type="entry name" value="SBF"/>
    <property type="match status" value="1"/>
</dbReference>
<evidence type="ECO:0000256" key="1">
    <source>
        <dbReference type="ARBA" id="ARBA00004141"/>
    </source>
</evidence>
<feature type="transmembrane region" description="Helical" evidence="6">
    <location>
        <begin position="195"/>
        <end position="216"/>
    </location>
</feature>
<feature type="transmembrane region" description="Helical" evidence="6">
    <location>
        <begin position="137"/>
        <end position="155"/>
    </location>
</feature>
<comment type="similarity">
    <text evidence="2">Belongs to the bile acid:sodium symporter (BASS) (TC 2.A.28) family.</text>
</comment>
<dbReference type="AlphaFoldDB" id="A0A9N8EGC2"/>
<keyword evidence="8" id="KW-1185">Reference proteome</keyword>